<evidence type="ECO:0000256" key="4">
    <source>
        <dbReference type="SAM" id="MobiDB-lite"/>
    </source>
</evidence>
<evidence type="ECO:0000313" key="6">
    <source>
        <dbReference type="EMBL" id="GKZ22869.1"/>
    </source>
</evidence>
<dbReference type="PROSITE" id="PS00455">
    <property type="entry name" value="AMP_BINDING"/>
    <property type="match status" value="1"/>
</dbReference>
<dbReference type="AlphaFoldDB" id="A0A9W5YUA8"/>
<dbReference type="SMART" id="SM01294">
    <property type="entry name" value="PKS_PP_betabranch"/>
    <property type="match status" value="1"/>
</dbReference>
<gene>
    <name evidence="6" type="ORF">AbraCBS73388_009049</name>
</gene>
<dbReference type="SUPFAM" id="SSF47336">
    <property type="entry name" value="ACP-like"/>
    <property type="match status" value="1"/>
</dbReference>
<organism evidence="6 7">
    <name type="scientific">Aspergillus brasiliensis</name>
    <dbReference type="NCBI Taxonomy" id="319629"/>
    <lineage>
        <taxon>Eukaryota</taxon>
        <taxon>Fungi</taxon>
        <taxon>Dikarya</taxon>
        <taxon>Ascomycota</taxon>
        <taxon>Pezizomycotina</taxon>
        <taxon>Eurotiomycetes</taxon>
        <taxon>Eurotiomycetidae</taxon>
        <taxon>Eurotiales</taxon>
        <taxon>Aspergillaceae</taxon>
        <taxon>Aspergillus</taxon>
        <taxon>Aspergillus subgen. Circumdati</taxon>
    </lineage>
</organism>
<evidence type="ECO:0000256" key="3">
    <source>
        <dbReference type="ARBA" id="ARBA00029454"/>
    </source>
</evidence>
<comment type="caution">
    <text evidence="6">The sequence shown here is derived from an EMBL/GenBank/DDBJ whole genome shotgun (WGS) entry which is preliminary data.</text>
</comment>
<dbReference type="InterPro" id="IPR045851">
    <property type="entry name" value="AMP-bd_C_sf"/>
</dbReference>
<dbReference type="InterPro" id="IPR009081">
    <property type="entry name" value="PP-bd_ACP"/>
</dbReference>
<dbReference type="InterPro" id="IPR010080">
    <property type="entry name" value="Thioester_reductase-like_dom"/>
</dbReference>
<sequence length="1140" mass="125810">MSITHRASGISPPGTGKGLACPDLPGRTVYSRLHRREKPMVCAWTTTSTEVGAELVLKAWRRRARGTTVTGEERVYEETLPSRLDLLNQRSPFTLPNSIRLLLVCYPSTMSPSFLVSETLTNGSDSGLGLAQLLERQAIVRGTAIAIEEGRHEVTYGDLHEKALFVADQINGFLHDDPSPVGIIAPRSLNHVLSQAAVIYSGRACVPLDPKLPDEMLKDMLDNLGSTLVITDMLQQHRLPGVKHLVVDHRVIPETFELDIAPSQNGSQTCSHVLHTSGTTGKPKAVEAFAEGLINLCLDPADLIRKGQRVGHGSNVIFDTSLVEIWGPLLRGATMVIIPQETVLDPSALSAFVKEKELNVLQLTTSLLTVTAYACPDAFSTLDTLITGGEAINCQTIQSIFDAGAPGRIINGYGPTEASIYVLYHEVSEDEARRGEIPVGKPFGNVEVFLADDHLNPVKAGEVGELLVSGVGVAGGYIGDAEKTAKSFVVLPQLHRKVERGPNHVYRTGDLMRVDENGVYYYLGRKDNQIKIRGQRVELEALESALVGTGLVSAAVVVKITPEEVGRGQFLLAYCVPSSPDVGDGAIMKAYMEQAPHLMVPRLELIDILPLRSTGKADRKALEAQYHQKLKRTRANGVNGNINTGNVASKLEYIWIDVFGLTVEHLRPTDDFVAMGGTSLIAATMIARINQTFGISLRARMLYENTTFQSLTRLVTNIQVHGDDSSVQAEQEVWLQDSKLGEHLRPIGGVIPHWQDKHEGRIFLTGATGFVGVFLLATLVKRPDVKKVACLVRADDEPSARARLEKTLEKYSLYANMDKVIALPGNFGQPWLGLSPEQYDYYATWSSVIFHLGAKVSYVAPYSSHRQENTIGTLNMLEFATHRRMKAMHYSSTIAAYGPTGYVTGAKLLPEDERPAPHLAALPSDTGYAQSQYVAEAIVWNAIDNGFPVAIYRPGFVLGHSKSGICNPDDFISRLFTSCMDMGLYPILPNQRKEFIPVDFVVDAIIHVSTTHENLGHAYNLVQPDLHNAIDINTSFDILNQLSPYKMQGVPYEQWVNSLSERLDDPLHPLTPMLKEKVFGEMTRWEVYENMAEYGRENIRRALQDAPHILNREDIEVLFHKSLKSWLPCCVWHKPVRTQV</sequence>
<dbReference type="Gene3D" id="3.30.300.30">
    <property type="match status" value="1"/>
</dbReference>
<dbReference type="Gene3D" id="3.40.50.12780">
    <property type="entry name" value="N-terminal domain of ligase-like"/>
    <property type="match status" value="1"/>
</dbReference>
<dbReference type="CDD" id="cd05235">
    <property type="entry name" value="SDR_e1"/>
    <property type="match status" value="1"/>
</dbReference>
<feature type="region of interest" description="Disordered" evidence="4">
    <location>
        <begin position="1"/>
        <end position="21"/>
    </location>
</feature>
<dbReference type="Pfam" id="PF07993">
    <property type="entry name" value="NAD_binding_4"/>
    <property type="match status" value="1"/>
</dbReference>
<dbReference type="InterPro" id="IPR036291">
    <property type="entry name" value="NAD(P)-bd_dom_sf"/>
</dbReference>
<dbReference type="Pfam" id="PF00501">
    <property type="entry name" value="AMP-binding"/>
    <property type="match status" value="1"/>
</dbReference>
<dbReference type="PROSITE" id="PS50075">
    <property type="entry name" value="CARRIER"/>
    <property type="match status" value="1"/>
</dbReference>
<dbReference type="NCBIfam" id="TIGR01746">
    <property type="entry name" value="Thioester-redct"/>
    <property type="match status" value="1"/>
</dbReference>
<dbReference type="Gene3D" id="1.10.1200.10">
    <property type="entry name" value="ACP-like"/>
    <property type="match status" value="1"/>
</dbReference>
<dbReference type="InterPro" id="IPR020845">
    <property type="entry name" value="AMP-binding_CS"/>
</dbReference>
<evidence type="ECO:0000259" key="5">
    <source>
        <dbReference type="PROSITE" id="PS50075"/>
    </source>
</evidence>
<dbReference type="SUPFAM" id="SSF51735">
    <property type="entry name" value="NAD(P)-binding Rossmann-fold domains"/>
    <property type="match status" value="1"/>
</dbReference>
<protein>
    <submittedName>
        <fullName evidence="6">NRPS-like protein biosynthetic cluster</fullName>
    </submittedName>
</protein>
<evidence type="ECO:0000313" key="7">
    <source>
        <dbReference type="Proteomes" id="UP001143548"/>
    </source>
</evidence>
<dbReference type="Pfam" id="PF00550">
    <property type="entry name" value="PP-binding"/>
    <property type="match status" value="1"/>
</dbReference>
<proteinExistence type="inferred from homology"/>
<dbReference type="EMBL" id="BROQ01000058">
    <property type="protein sequence ID" value="GKZ22869.1"/>
    <property type="molecule type" value="Genomic_DNA"/>
</dbReference>
<dbReference type="InterPro" id="IPR036736">
    <property type="entry name" value="ACP-like_sf"/>
</dbReference>
<comment type="similarity">
    <text evidence="3">Belongs to the NRP synthetase family.</text>
</comment>
<accession>A0A9W5YUA8</accession>
<evidence type="ECO:0000256" key="1">
    <source>
        <dbReference type="ARBA" id="ARBA00022450"/>
    </source>
</evidence>
<keyword evidence="1" id="KW-0596">Phosphopantetheine</keyword>
<dbReference type="PANTHER" id="PTHR44845">
    <property type="entry name" value="CARRIER DOMAIN-CONTAINING PROTEIN"/>
    <property type="match status" value="1"/>
</dbReference>
<keyword evidence="2" id="KW-0597">Phosphoprotein</keyword>
<feature type="domain" description="Carrier" evidence="5">
    <location>
        <begin position="642"/>
        <end position="719"/>
    </location>
</feature>
<dbReference type="InterPro" id="IPR042099">
    <property type="entry name" value="ANL_N_sf"/>
</dbReference>
<dbReference type="Proteomes" id="UP001143548">
    <property type="component" value="Unassembled WGS sequence"/>
</dbReference>
<dbReference type="PANTHER" id="PTHR44845:SF6">
    <property type="entry name" value="BETA-ALANINE-ACTIVATING ENZYME"/>
    <property type="match status" value="1"/>
</dbReference>
<dbReference type="Gene3D" id="3.40.50.720">
    <property type="entry name" value="NAD(P)-binding Rossmann-like Domain"/>
    <property type="match status" value="1"/>
</dbReference>
<name>A0A9W5YUA8_9EURO</name>
<dbReference type="InterPro" id="IPR000873">
    <property type="entry name" value="AMP-dep_synth/lig_dom"/>
</dbReference>
<dbReference type="SUPFAM" id="SSF56801">
    <property type="entry name" value="Acetyl-CoA synthetase-like"/>
    <property type="match status" value="1"/>
</dbReference>
<dbReference type="CDD" id="cd05930">
    <property type="entry name" value="A_NRPS"/>
    <property type="match status" value="1"/>
</dbReference>
<reference evidence="6" key="1">
    <citation type="submission" date="2022-07" db="EMBL/GenBank/DDBJ databases">
        <title>Taxonomy of Aspergillus series Nigri: significant species reduction supported by multi-species coalescent approaches.</title>
        <authorList>
            <person name="Bian C."/>
            <person name="Kusuya Y."/>
            <person name="Sklenar F."/>
            <person name="D'hooge E."/>
            <person name="Yaguchi T."/>
            <person name="Takahashi H."/>
            <person name="Hubka V."/>
        </authorList>
    </citation>
    <scope>NUCLEOTIDE SEQUENCE</scope>
    <source>
        <strain evidence="6">CBS 733.88</strain>
    </source>
</reference>
<dbReference type="InterPro" id="IPR013120">
    <property type="entry name" value="FAR_NAD-bd"/>
</dbReference>
<evidence type="ECO:0000256" key="2">
    <source>
        <dbReference type="ARBA" id="ARBA00022553"/>
    </source>
</evidence>